<protein>
    <submittedName>
        <fullName evidence="2">Uncharacterized protein</fullName>
    </submittedName>
</protein>
<dbReference type="Proteomes" id="UP000470446">
    <property type="component" value="Unassembled WGS sequence"/>
</dbReference>
<dbReference type="AlphaFoldDB" id="A0A7K3PDW1"/>
<comment type="caution">
    <text evidence="2">The sequence shown here is derived from an EMBL/GenBank/DDBJ whole genome shotgun (WGS) entry which is preliminary data.</text>
</comment>
<reference evidence="2 3" key="1">
    <citation type="submission" date="2020-01" db="EMBL/GenBank/DDBJ databases">
        <title>Insect and environment-associated Actinomycetes.</title>
        <authorList>
            <person name="Currrie C."/>
            <person name="Chevrette M."/>
            <person name="Carlson C."/>
            <person name="Stubbendieck R."/>
            <person name="Wendt-Pienkowski E."/>
        </authorList>
    </citation>
    <scope>NUCLEOTIDE SEQUENCE [LARGE SCALE GENOMIC DNA]</scope>
    <source>
        <strain evidence="2 3">SID14163</strain>
    </source>
</reference>
<keyword evidence="1" id="KW-1133">Transmembrane helix</keyword>
<keyword evidence="1" id="KW-0812">Transmembrane</keyword>
<accession>A0A7K3PDW1</accession>
<gene>
    <name evidence="2" type="ORF">G3I32_04840</name>
</gene>
<sequence>MRGVHDPRHEGTWRYRAPERVGLTLFVWVAVARGVWIPTTLLMGIDTGADGRRVLVGVAVSLAVAAVLTLLSMRFYFRRRKRRHWLIGAARAYRVRQDDRR</sequence>
<dbReference type="EMBL" id="JAAGMA010000136">
    <property type="protein sequence ID" value="NEB08204.1"/>
    <property type="molecule type" value="Genomic_DNA"/>
</dbReference>
<feature type="transmembrane region" description="Helical" evidence="1">
    <location>
        <begin position="21"/>
        <end position="42"/>
    </location>
</feature>
<evidence type="ECO:0000313" key="3">
    <source>
        <dbReference type="Proteomes" id="UP000470446"/>
    </source>
</evidence>
<name>A0A7K3PDW1_9ACTN</name>
<evidence type="ECO:0000256" key="1">
    <source>
        <dbReference type="SAM" id="Phobius"/>
    </source>
</evidence>
<feature type="transmembrane region" description="Helical" evidence="1">
    <location>
        <begin position="54"/>
        <end position="77"/>
    </location>
</feature>
<proteinExistence type="predicted"/>
<organism evidence="2 3">
    <name type="scientific">Streptomyces coelicoflavus</name>
    <dbReference type="NCBI Taxonomy" id="285562"/>
    <lineage>
        <taxon>Bacteria</taxon>
        <taxon>Bacillati</taxon>
        <taxon>Actinomycetota</taxon>
        <taxon>Actinomycetes</taxon>
        <taxon>Kitasatosporales</taxon>
        <taxon>Streptomycetaceae</taxon>
        <taxon>Streptomyces</taxon>
    </lineage>
</organism>
<dbReference type="RefSeq" id="WP_164244103.1">
    <property type="nucleotide sequence ID" value="NZ_JAAGMA010000136.1"/>
</dbReference>
<evidence type="ECO:0000313" key="2">
    <source>
        <dbReference type="EMBL" id="NEB08204.1"/>
    </source>
</evidence>
<keyword evidence="1" id="KW-0472">Membrane</keyword>